<organism evidence="2">
    <name type="scientific">uncultured Rubrobacteraceae bacterium</name>
    <dbReference type="NCBI Taxonomy" id="349277"/>
    <lineage>
        <taxon>Bacteria</taxon>
        <taxon>Bacillati</taxon>
        <taxon>Actinomycetota</taxon>
        <taxon>Rubrobacteria</taxon>
        <taxon>Rubrobacterales</taxon>
        <taxon>Rubrobacteraceae</taxon>
        <taxon>environmental samples</taxon>
    </lineage>
</organism>
<feature type="non-terminal residue" evidence="2">
    <location>
        <position position="120"/>
    </location>
</feature>
<sequence>MPGRKLVNSLLIALLTFATFALAACGGTGGTGSSSGEDRPFPELEKAAKGTEVNLAMYGGDEAINTYVDDYVIPELEEKHGIELRRTPLGDTADAVNKLLNEKQAGKDEGTIDLVWINGE</sequence>
<accession>A0A6J4PMV3</accession>
<dbReference type="AlphaFoldDB" id="A0A6J4PMV3"/>
<dbReference type="PANTHER" id="PTHR42779:SF1">
    <property type="entry name" value="PROTEIN YNJB"/>
    <property type="match status" value="1"/>
</dbReference>
<feature type="chain" id="PRO_5026801657" evidence="1">
    <location>
        <begin position="24"/>
        <end position="120"/>
    </location>
</feature>
<proteinExistence type="predicted"/>
<name>A0A6J4PMV3_9ACTN</name>
<keyword evidence="1" id="KW-0732">Signal</keyword>
<dbReference type="EMBL" id="CADCUW010000289">
    <property type="protein sequence ID" value="CAA9417221.1"/>
    <property type="molecule type" value="Genomic_DNA"/>
</dbReference>
<feature type="signal peptide" evidence="1">
    <location>
        <begin position="1"/>
        <end position="23"/>
    </location>
</feature>
<reference evidence="2" key="1">
    <citation type="submission" date="2020-02" db="EMBL/GenBank/DDBJ databases">
        <authorList>
            <person name="Meier V. D."/>
        </authorList>
    </citation>
    <scope>NUCLEOTIDE SEQUENCE</scope>
    <source>
        <strain evidence="2">AVDCRST_MAG01</strain>
    </source>
</reference>
<evidence type="ECO:0000256" key="1">
    <source>
        <dbReference type="SAM" id="SignalP"/>
    </source>
</evidence>
<dbReference type="SUPFAM" id="SSF53850">
    <property type="entry name" value="Periplasmic binding protein-like II"/>
    <property type="match status" value="1"/>
</dbReference>
<protein>
    <submittedName>
        <fullName evidence="2">ABC transporter, periplasmic substrate-binding protein YnjB</fullName>
    </submittedName>
</protein>
<dbReference type="PROSITE" id="PS51257">
    <property type="entry name" value="PROKAR_LIPOPROTEIN"/>
    <property type="match status" value="1"/>
</dbReference>
<dbReference type="PANTHER" id="PTHR42779">
    <property type="entry name" value="PROTEIN YNJB"/>
    <property type="match status" value="1"/>
</dbReference>
<gene>
    <name evidence="2" type="ORF">AVDCRST_MAG01-01-2006</name>
</gene>
<evidence type="ECO:0000313" key="2">
    <source>
        <dbReference type="EMBL" id="CAA9417221.1"/>
    </source>
</evidence>